<comment type="cofactor">
    <cofactor evidence="1 5">
        <name>FAD</name>
        <dbReference type="ChEBI" id="CHEBI:57692"/>
    </cofactor>
</comment>
<evidence type="ECO:0000313" key="8">
    <source>
        <dbReference type="Proteomes" id="UP000031637"/>
    </source>
</evidence>
<keyword evidence="8" id="KW-1185">Reference proteome</keyword>
<dbReference type="AlphaFoldDB" id="W0SHY1"/>
<proteinExistence type="inferred from homology"/>
<dbReference type="GO" id="GO:0050660">
    <property type="term" value="F:flavin adenine dinucleotide binding"/>
    <property type="evidence" value="ECO:0007669"/>
    <property type="project" value="InterPro"/>
</dbReference>
<dbReference type="RefSeq" id="WP_052473627.1">
    <property type="nucleotide sequence ID" value="NZ_AP012547.1"/>
</dbReference>
<evidence type="ECO:0000256" key="1">
    <source>
        <dbReference type="ARBA" id="ARBA00001974"/>
    </source>
</evidence>
<dbReference type="OrthoDB" id="9785276at2"/>
<evidence type="ECO:0000256" key="3">
    <source>
        <dbReference type="ARBA" id="ARBA00022630"/>
    </source>
</evidence>
<feature type="binding site" evidence="5">
    <location>
        <begin position="91"/>
        <end position="94"/>
    </location>
    <ligand>
        <name>FAD</name>
        <dbReference type="ChEBI" id="CHEBI:57692"/>
    </ligand>
</feature>
<dbReference type="PIRSF" id="PIRSF000137">
    <property type="entry name" value="Alcohol_oxidase"/>
    <property type="match status" value="1"/>
</dbReference>
<sequence length="531" mass="57744">MKEFDYIVVGGGAGGCAVAGRLSEDPAVSVCLLEAGKGDDQLLIKVPFCTALMLPTPINNWAFETVPQPGLNGRRGYVPRGKAMGGSTSINAMVYTRGHPWDYDHWAALGNEGWSWKDVLPYFRKSEHNENFDGEYHGQGGPLNVANLRSMNPFQEIYREAARQTGFKLIDDFNGADQEGIGIYQVMQKNGERWNAARAYVTPHLASRPNLTVITQARARRVLFTGKRASAVEFLQGGAVQAFQAKREVILAAGALQSPQLLMLSGVGAGAELQQFGIPVIHDLPGVGKNLQDHPDYVFNYRAKSLDLLGISLGGSLQMMKEIGRYRRERTGMMTSNGAEGGGFLRRYPDSPAPEFQLHFVVGMIDSHARKLHMGHGYSCHICLLRPKSIGTLGLASADPHAAPSIDPKFFDHPDDLDAMVDGFKLTRKIMDAPVLAGIRTGEVYTAGIHSDDAIREELKNRSDTIYHPVGTCKMGSDAMAVVDARLRVHGLEGLRVVDASIMPTLIGGNTTAPTLMIGEKAAEMIRTDVG</sequence>
<dbReference type="InterPro" id="IPR012132">
    <property type="entry name" value="GMC_OxRdtase"/>
</dbReference>
<comment type="similarity">
    <text evidence="2">Belongs to the GMC oxidoreductase family.</text>
</comment>
<dbReference type="GO" id="GO:0016614">
    <property type="term" value="F:oxidoreductase activity, acting on CH-OH group of donors"/>
    <property type="evidence" value="ECO:0007669"/>
    <property type="project" value="InterPro"/>
</dbReference>
<evidence type="ECO:0000313" key="7">
    <source>
        <dbReference type="EMBL" id="BAO30392.1"/>
    </source>
</evidence>
<reference evidence="7 8" key="1">
    <citation type="journal article" date="2014" name="Syst. Appl. Microbiol.">
        <title>Complete genomes of freshwater sulfur oxidizers Sulfuricella denitrificans skB26 and Sulfuritalea hydrogenivorans sk43H: genetic insights into the sulfur oxidation pathway of betaproteobacteria.</title>
        <authorList>
            <person name="Watanabe T."/>
            <person name="Kojima H."/>
            <person name="Fukui M."/>
        </authorList>
    </citation>
    <scope>NUCLEOTIDE SEQUENCE [LARGE SCALE GENOMIC DNA]</scope>
    <source>
        <strain evidence="7">DSM22779</strain>
    </source>
</reference>
<dbReference type="HOGENOM" id="CLU_002865_7_1_4"/>
<evidence type="ECO:0000256" key="4">
    <source>
        <dbReference type="ARBA" id="ARBA00022827"/>
    </source>
</evidence>
<dbReference type="SUPFAM" id="SSF54373">
    <property type="entry name" value="FAD-linked reductases, C-terminal domain"/>
    <property type="match status" value="1"/>
</dbReference>
<keyword evidence="4 5" id="KW-0274">FAD</keyword>
<organism evidence="7 8">
    <name type="scientific">Sulfuritalea hydrogenivorans sk43H</name>
    <dbReference type="NCBI Taxonomy" id="1223802"/>
    <lineage>
        <taxon>Bacteria</taxon>
        <taxon>Pseudomonadati</taxon>
        <taxon>Pseudomonadota</taxon>
        <taxon>Betaproteobacteria</taxon>
        <taxon>Nitrosomonadales</taxon>
        <taxon>Sterolibacteriaceae</taxon>
        <taxon>Sulfuritalea</taxon>
    </lineage>
</organism>
<gene>
    <name evidence="7" type="ORF">SUTH_02610</name>
</gene>
<dbReference type="Gene3D" id="3.50.50.60">
    <property type="entry name" value="FAD/NAD(P)-binding domain"/>
    <property type="match status" value="1"/>
</dbReference>
<dbReference type="InterPro" id="IPR000172">
    <property type="entry name" value="GMC_OxRdtase_N"/>
</dbReference>
<evidence type="ECO:0000259" key="6">
    <source>
        <dbReference type="PROSITE" id="PS00624"/>
    </source>
</evidence>
<dbReference type="Pfam" id="PF05199">
    <property type="entry name" value="GMC_oxred_C"/>
    <property type="match status" value="1"/>
</dbReference>
<dbReference type="KEGG" id="shd:SUTH_02610"/>
<evidence type="ECO:0000256" key="5">
    <source>
        <dbReference type="PIRSR" id="PIRSR000137-2"/>
    </source>
</evidence>
<dbReference type="PROSITE" id="PS00624">
    <property type="entry name" value="GMC_OXRED_2"/>
    <property type="match status" value="1"/>
</dbReference>
<keyword evidence="3" id="KW-0285">Flavoprotein</keyword>
<dbReference type="Pfam" id="PF00732">
    <property type="entry name" value="GMC_oxred_N"/>
    <property type="match status" value="1"/>
</dbReference>
<dbReference type="PANTHER" id="PTHR11552">
    <property type="entry name" value="GLUCOSE-METHANOL-CHOLINE GMC OXIDOREDUCTASE"/>
    <property type="match status" value="1"/>
</dbReference>
<dbReference type="PANTHER" id="PTHR11552:SF147">
    <property type="entry name" value="CHOLINE DEHYDROGENASE, MITOCHONDRIAL"/>
    <property type="match status" value="1"/>
</dbReference>
<protein>
    <submittedName>
        <fullName evidence="7">Choline dehydrogenase</fullName>
    </submittedName>
</protein>
<dbReference type="SUPFAM" id="SSF51905">
    <property type="entry name" value="FAD/NAD(P)-binding domain"/>
    <property type="match status" value="1"/>
</dbReference>
<dbReference type="Proteomes" id="UP000031637">
    <property type="component" value="Chromosome"/>
</dbReference>
<dbReference type="InterPro" id="IPR007867">
    <property type="entry name" value="GMC_OxRtase_C"/>
</dbReference>
<evidence type="ECO:0000256" key="2">
    <source>
        <dbReference type="ARBA" id="ARBA00010790"/>
    </source>
</evidence>
<dbReference type="Gene3D" id="3.30.560.10">
    <property type="entry name" value="Glucose Oxidase, domain 3"/>
    <property type="match status" value="1"/>
</dbReference>
<dbReference type="PROSITE" id="PS51257">
    <property type="entry name" value="PROKAR_LIPOPROTEIN"/>
    <property type="match status" value="1"/>
</dbReference>
<dbReference type="InterPro" id="IPR036188">
    <property type="entry name" value="FAD/NAD-bd_sf"/>
</dbReference>
<dbReference type="EMBL" id="AP012547">
    <property type="protein sequence ID" value="BAO30392.1"/>
    <property type="molecule type" value="Genomic_DNA"/>
</dbReference>
<accession>W0SHY1</accession>
<dbReference type="STRING" id="1223802.SUTH_02610"/>
<feature type="domain" description="Glucose-methanol-choline oxidoreductase N-terminal" evidence="6">
    <location>
        <begin position="254"/>
        <end position="268"/>
    </location>
</feature>
<name>W0SHY1_9PROT</name>